<keyword evidence="1 2" id="KW-0238">DNA-binding</keyword>
<dbReference type="InterPro" id="IPR050211">
    <property type="entry name" value="FOX_domain-containing"/>
</dbReference>
<evidence type="ECO:0000256" key="3">
    <source>
        <dbReference type="SAM" id="MobiDB-lite"/>
    </source>
</evidence>
<dbReference type="Gene3D" id="1.10.10.10">
    <property type="entry name" value="Winged helix-like DNA-binding domain superfamily/Winged helix DNA-binding domain"/>
    <property type="match status" value="1"/>
</dbReference>
<dbReference type="InterPro" id="IPR036390">
    <property type="entry name" value="WH_DNA-bd_sf"/>
</dbReference>
<accession>A0A8H5EUL9</accession>
<dbReference type="InterPro" id="IPR036388">
    <property type="entry name" value="WH-like_DNA-bd_sf"/>
</dbReference>
<dbReference type="SUPFAM" id="SSF46785">
    <property type="entry name" value="Winged helix' DNA-binding domain"/>
    <property type="match status" value="1"/>
</dbReference>
<protein>
    <recommendedName>
        <fullName evidence="4">Fork-head domain-containing protein</fullName>
    </recommendedName>
</protein>
<dbReference type="GO" id="GO:0005634">
    <property type="term" value="C:nucleus"/>
    <property type="evidence" value="ECO:0007669"/>
    <property type="project" value="UniProtKB-SubCell"/>
</dbReference>
<comment type="subcellular location">
    <subcellularLocation>
        <location evidence="2">Nucleus</location>
    </subcellularLocation>
</comment>
<dbReference type="OrthoDB" id="5954824at2759"/>
<dbReference type="PANTHER" id="PTHR11829:SF343">
    <property type="entry name" value="FORK-HEAD DOMAIN-CONTAINING PROTEIN"/>
    <property type="match status" value="1"/>
</dbReference>
<organism evidence="5 6">
    <name type="scientific">Psilocybe cf. subviscida</name>
    <dbReference type="NCBI Taxonomy" id="2480587"/>
    <lineage>
        <taxon>Eukaryota</taxon>
        <taxon>Fungi</taxon>
        <taxon>Dikarya</taxon>
        <taxon>Basidiomycota</taxon>
        <taxon>Agaricomycotina</taxon>
        <taxon>Agaricomycetes</taxon>
        <taxon>Agaricomycetidae</taxon>
        <taxon>Agaricales</taxon>
        <taxon>Agaricineae</taxon>
        <taxon>Strophariaceae</taxon>
        <taxon>Psilocybe</taxon>
    </lineage>
</organism>
<dbReference type="Proteomes" id="UP000567179">
    <property type="component" value="Unassembled WGS sequence"/>
</dbReference>
<evidence type="ECO:0000256" key="1">
    <source>
        <dbReference type="ARBA" id="ARBA00023125"/>
    </source>
</evidence>
<dbReference type="GO" id="GO:0000978">
    <property type="term" value="F:RNA polymerase II cis-regulatory region sequence-specific DNA binding"/>
    <property type="evidence" value="ECO:0007669"/>
    <property type="project" value="TreeGrafter"/>
</dbReference>
<evidence type="ECO:0000313" key="5">
    <source>
        <dbReference type="EMBL" id="KAF5312941.1"/>
    </source>
</evidence>
<dbReference type="AlphaFoldDB" id="A0A8H5EUL9"/>
<gene>
    <name evidence="5" type="ORF">D9619_003835</name>
</gene>
<evidence type="ECO:0000313" key="6">
    <source>
        <dbReference type="Proteomes" id="UP000567179"/>
    </source>
</evidence>
<dbReference type="PANTHER" id="PTHR11829">
    <property type="entry name" value="FORKHEAD BOX PROTEIN"/>
    <property type="match status" value="1"/>
</dbReference>
<dbReference type="SMART" id="SM00339">
    <property type="entry name" value="FH"/>
    <property type="match status" value="1"/>
</dbReference>
<dbReference type="GO" id="GO:0030154">
    <property type="term" value="P:cell differentiation"/>
    <property type="evidence" value="ECO:0007669"/>
    <property type="project" value="TreeGrafter"/>
</dbReference>
<dbReference type="PROSITE" id="PS50039">
    <property type="entry name" value="FORK_HEAD_3"/>
    <property type="match status" value="1"/>
</dbReference>
<sequence>MAAASFAPALLPALDRNIRNECLAPFDFMFSTPLYDQSPSSKSSSLRSSPDRELTEAFLRRFSGIREPHQLVLQNIPGPRTTGRLPGSTEMAVAIAIWSSPEKMLPLQGIYDTIENAFFDLRDMPDKPWKVNLSVNPTMCWNSHHTDLALKRTIRHTLSLKGMFTAVPRSASGRGKYWALNVARSSTEKRQRKRRQPKHEHFTRPLSAASPQSQISDLDCDYSEIWLNNLHMQEVVAQADLALSGSGLADALALFDNFSTMQPTSPVGSQEVFLPPSDAYIPFLLPTPAFPVDFDWSVVNNSVQQSSTAFYGRTGPSLYSSYPSIDMPRSSIPPAQ</sequence>
<comment type="caution">
    <text evidence="5">The sequence shown here is derived from an EMBL/GenBank/DDBJ whole genome shotgun (WGS) entry which is preliminary data.</text>
</comment>
<dbReference type="InterPro" id="IPR001766">
    <property type="entry name" value="Fork_head_dom"/>
</dbReference>
<reference evidence="5 6" key="1">
    <citation type="journal article" date="2020" name="ISME J.">
        <title>Uncovering the hidden diversity of litter-decomposition mechanisms in mushroom-forming fungi.</title>
        <authorList>
            <person name="Floudas D."/>
            <person name="Bentzer J."/>
            <person name="Ahren D."/>
            <person name="Johansson T."/>
            <person name="Persson P."/>
            <person name="Tunlid A."/>
        </authorList>
    </citation>
    <scope>NUCLEOTIDE SEQUENCE [LARGE SCALE GENOMIC DNA]</scope>
    <source>
        <strain evidence="5 6">CBS 101986</strain>
    </source>
</reference>
<dbReference type="GO" id="GO:0009653">
    <property type="term" value="P:anatomical structure morphogenesis"/>
    <property type="evidence" value="ECO:0007669"/>
    <property type="project" value="TreeGrafter"/>
</dbReference>
<keyword evidence="2" id="KW-0539">Nucleus</keyword>
<feature type="domain" description="Fork-head" evidence="4">
    <location>
        <begin position="84"/>
        <end position="195"/>
    </location>
</feature>
<dbReference type="GO" id="GO:0000981">
    <property type="term" value="F:DNA-binding transcription factor activity, RNA polymerase II-specific"/>
    <property type="evidence" value="ECO:0007669"/>
    <property type="project" value="TreeGrafter"/>
</dbReference>
<keyword evidence="6" id="KW-1185">Reference proteome</keyword>
<feature type="region of interest" description="Disordered" evidence="3">
    <location>
        <begin position="184"/>
        <end position="210"/>
    </location>
</feature>
<dbReference type="EMBL" id="JAACJJ010000056">
    <property type="protein sequence ID" value="KAF5312941.1"/>
    <property type="molecule type" value="Genomic_DNA"/>
</dbReference>
<evidence type="ECO:0000259" key="4">
    <source>
        <dbReference type="PROSITE" id="PS50039"/>
    </source>
</evidence>
<proteinExistence type="predicted"/>
<feature type="DNA-binding region" description="Fork-head" evidence="2">
    <location>
        <begin position="84"/>
        <end position="195"/>
    </location>
</feature>
<name>A0A8H5EUL9_9AGAR</name>
<evidence type="ECO:0000256" key="2">
    <source>
        <dbReference type="PROSITE-ProRule" id="PRU00089"/>
    </source>
</evidence>